<organism evidence="3 4">
    <name type="scientific">Daphnia magna</name>
    <dbReference type="NCBI Taxonomy" id="35525"/>
    <lineage>
        <taxon>Eukaryota</taxon>
        <taxon>Metazoa</taxon>
        <taxon>Ecdysozoa</taxon>
        <taxon>Arthropoda</taxon>
        <taxon>Crustacea</taxon>
        <taxon>Branchiopoda</taxon>
        <taxon>Diplostraca</taxon>
        <taxon>Cladocera</taxon>
        <taxon>Anomopoda</taxon>
        <taxon>Daphniidae</taxon>
        <taxon>Daphnia</taxon>
    </lineage>
</organism>
<feature type="chain" id="PRO_5007854017" evidence="2">
    <location>
        <begin position="26"/>
        <end position="113"/>
    </location>
</feature>
<protein>
    <submittedName>
        <fullName evidence="3">Uncharacterized protein</fullName>
    </submittedName>
</protein>
<keyword evidence="1" id="KW-1133">Transmembrane helix</keyword>
<evidence type="ECO:0000256" key="1">
    <source>
        <dbReference type="SAM" id="Phobius"/>
    </source>
</evidence>
<sequence>MSWVEVRVASLVFHIAVLHCKICYGGEAIAAGCSIQGVGSLWLMIADIFSFDGDKFYSPIVIYAFICSGVSLTAEFFSGVRDGHAFWLLDAGIWAVRWVLVGADIGTFRLRLF</sequence>
<evidence type="ECO:0000256" key="2">
    <source>
        <dbReference type="SAM" id="SignalP"/>
    </source>
</evidence>
<gene>
    <name evidence="3" type="ORF">APZ42_021786</name>
</gene>
<accession>A0A164WCB6</accession>
<evidence type="ECO:0000313" key="3">
    <source>
        <dbReference type="EMBL" id="KZS13140.1"/>
    </source>
</evidence>
<feature type="transmembrane region" description="Helical" evidence="1">
    <location>
        <begin position="60"/>
        <end position="80"/>
    </location>
</feature>
<feature type="transmembrane region" description="Helical" evidence="1">
    <location>
        <begin position="86"/>
        <end position="108"/>
    </location>
</feature>
<dbReference type="Proteomes" id="UP000076858">
    <property type="component" value="Unassembled WGS sequence"/>
</dbReference>
<evidence type="ECO:0000313" key="4">
    <source>
        <dbReference type="Proteomes" id="UP000076858"/>
    </source>
</evidence>
<keyword evidence="4" id="KW-1185">Reference proteome</keyword>
<keyword evidence="1" id="KW-0812">Transmembrane</keyword>
<name>A0A164WCB6_9CRUS</name>
<keyword evidence="1" id="KW-0472">Membrane</keyword>
<proteinExistence type="predicted"/>
<feature type="signal peptide" evidence="2">
    <location>
        <begin position="1"/>
        <end position="25"/>
    </location>
</feature>
<dbReference type="EMBL" id="LRGB01001265">
    <property type="protein sequence ID" value="KZS13140.1"/>
    <property type="molecule type" value="Genomic_DNA"/>
</dbReference>
<dbReference type="AlphaFoldDB" id="A0A164WCB6"/>
<comment type="caution">
    <text evidence="3">The sequence shown here is derived from an EMBL/GenBank/DDBJ whole genome shotgun (WGS) entry which is preliminary data.</text>
</comment>
<keyword evidence="2" id="KW-0732">Signal</keyword>
<reference evidence="3 4" key="1">
    <citation type="submission" date="2016-03" db="EMBL/GenBank/DDBJ databases">
        <title>EvidentialGene: Evidence-directed Construction of Genes on Genomes.</title>
        <authorList>
            <person name="Gilbert D.G."/>
            <person name="Choi J.-H."/>
            <person name="Mockaitis K."/>
            <person name="Colbourne J."/>
            <person name="Pfrender M."/>
        </authorList>
    </citation>
    <scope>NUCLEOTIDE SEQUENCE [LARGE SCALE GENOMIC DNA]</scope>
    <source>
        <strain evidence="3 4">Xinb3</strain>
        <tissue evidence="3">Complete organism</tissue>
    </source>
</reference>